<proteinExistence type="inferred from homology"/>
<evidence type="ECO:0000256" key="5">
    <source>
        <dbReference type="ARBA" id="ARBA00022692"/>
    </source>
</evidence>
<evidence type="ECO:0000256" key="2">
    <source>
        <dbReference type="ARBA" id="ARBA00008473"/>
    </source>
</evidence>
<keyword evidence="10" id="KW-0931">ER-Golgi transport</keyword>
<evidence type="ECO:0000256" key="8">
    <source>
        <dbReference type="ARBA" id="ARBA00023034"/>
    </source>
</evidence>
<keyword evidence="4 10" id="KW-0813">Transport</keyword>
<keyword evidence="9 10" id="KW-0472">Membrane</keyword>
<keyword evidence="12" id="KW-0675">Receptor</keyword>
<dbReference type="GO" id="GO:0005801">
    <property type="term" value="C:cis-Golgi network"/>
    <property type="evidence" value="ECO:0007669"/>
    <property type="project" value="InterPro"/>
</dbReference>
<evidence type="ECO:0000256" key="4">
    <source>
        <dbReference type="ARBA" id="ARBA00022448"/>
    </source>
</evidence>
<keyword evidence="5 11" id="KW-0812">Transmembrane</keyword>
<evidence type="ECO:0000256" key="6">
    <source>
        <dbReference type="ARBA" id="ARBA00022927"/>
    </source>
</evidence>
<dbReference type="GO" id="GO:0048219">
    <property type="term" value="P:inter-Golgi cisterna vesicle-mediated transport"/>
    <property type="evidence" value="ECO:0007669"/>
    <property type="project" value="TreeGrafter"/>
</dbReference>
<keyword evidence="6 10" id="KW-0653">Protein transport</keyword>
<feature type="transmembrane region" description="Helical" evidence="11">
    <location>
        <begin position="210"/>
        <end position="227"/>
    </location>
</feature>
<dbReference type="EMBL" id="NCKV01000036">
    <property type="protein sequence ID" value="RWS31882.1"/>
    <property type="molecule type" value="Genomic_DNA"/>
</dbReference>
<dbReference type="GO" id="GO:0006888">
    <property type="term" value="P:endoplasmic reticulum to Golgi vesicle-mediated transport"/>
    <property type="evidence" value="ECO:0007669"/>
    <property type="project" value="InterPro"/>
</dbReference>
<evidence type="ECO:0000313" key="12">
    <source>
        <dbReference type="EMBL" id="RWS31882.1"/>
    </source>
</evidence>
<dbReference type="PANTHER" id="PTHR21094">
    <property type="entry name" value="GOS-28 SNARE- RELATED"/>
    <property type="match status" value="1"/>
</dbReference>
<reference evidence="12 13" key="1">
    <citation type="journal article" date="2018" name="Gigascience">
        <title>Genomes of trombidid mites reveal novel predicted allergens and laterally-transferred genes associated with secondary metabolism.</title>
        <authorList>
            <person name="Dong X."/>
            <person name="Chaisiri K."/>
            <person name="Xia D."/>
            <person name="Armstrong S.D."/>
            <person name="Fang Y."/>
            <person name="Donnelly M.J."/>
            <person name="Kadowaki T."/>
            <person name="McGarry J.W."/>
            <person name="Darby A.C."/>
            <person name="Makepeace B.L."/>
        </authorList>
    </citation>
    <scope>NUCLEOTIDE SEQUENCE [LARGE SCALE GENOMIC DNA]</scope>
    <source>
        <strain evidence="12">UoL-UT</strain>
    </source>
</reference>
<evidence type="ECO:0000256" key="10">
    <source>
        <dbReference type="PIRNR" id="PIRNR027109"/>
    </source>
</evidence>
<dbReference type="GO" id="GO:0005797">
    <property type="term" value="C:Golgi medial cisterna"/>
    <property type="evidence" value="ECO:0007669"/>
    <property type="project" value="TreeGrafter"/>
</dbReference>
<keyword evidence="7 11" id="KW-1133">Transmembrane helix</keyword>
<dbReference type="Pfam" id="PF12352">
    <property type="entry name" value="V-SNARE_C"/>
    <property type="match status" value="1"/>
</dbReference>
<gene>
    <name evidence="12" type="ORF">B4U80_04008</name>
</gene>
<evidence type="ECO:0000256" key="11">
    <source>
        <dbReference type="SAM" id="Phobius"/>
    </source>
</evidence>
<keyword evidence="8 10" id="KW-0333">Golgi apparatus</keyword>
<evidence type="ECO:0000256" key="1">
    <source>
        <dbReference type="ARBA" id="ARBA00004409"/>
    </source>
</evidence>
<dbReference type="GO" id="GO:0031201">
    <property type="term" value="C:SNARE complex"/>
    <property type="evidence" value="ECO:0007669"/>
    <property type="project" value="TreeGrafter"/>
</dbReference>
<dbReference type="GO" id="GO:0015031">
    <property type="term" value="P:protein transport"/>
    <property type="evidence" value="ECO:0007669"/>
    <property type="project" value="UniProtKB-KW"/>
</dbReference>
<organism evidence="12 13">
    <name type="scientific">Leptotrombidium deliense</name>
    <dbReference type="NCBI Taxonomy" id="299467"/>
    <lineage>
        <taxon>Eukaryota</taxon>
        <taxon>Metazoa</taxon>
        <taxon>Ecdysozoa</taxon>
        <taxon>Arthropoda</taxon>
        <taxon>Chelicerata</taxon>
        <taxon>Arachnida</taxon>
        <taxon>Acari</taxon>
        <taxon>Acariformes</taxon>
        <taxon>Trombidiformes</taxon>
        <taxon>Prostigmata</taxon>
        <taxon>Anystina</taxon>
        <taxon>Parasitengona</taxon>
        <taxon>Trombiculoidea</taxon>
        <taxon>Trombiculidae</taxon>
        <taxon>Leptotrombidium</taxon>
    </lineage>
</organism>
<evidence type="ECO:0000256" key="3">
    <source>
        <dbReference type="ARBA" id="ARBA00015612"/>
    </source>
</evidence>
<comment type="subunit">
    <text evidence="10">Component of several multiprotein Golgi SNARE complexes.</text>
</comment>
<comment type="subcellular location">
    <subcellularLocation>
        <location evidence="1">Golgi apparatus membrane</location>
        <topology evidence="1">Single-pass type IV membrane protein</topology>
    </subcellularLocation>
</comment>
<protein>
    <recommendedName>
        <fullName evidence="3 10">Golgi SNAP receptor complex member 1</fullName>
    </recommendedName>
</protein>
<dbReference type="PANTHER" id="PTHR21094:SF2">
    <property type="entry name" value="GOLGI SNAP RECEPTOR COMPLEX MEMBER 1"/>
    <property type="match status" value="1"/>
</dbReference>
<dbReference type="VEuPathDB" id="VectorBase:LDEU000164"/>
<dbReference type="OrthoDB" id="422156at2759"/>
<dbReference type="AlphaFoldDB" id="A0A443SWH4"/>
<name>A0A443SWH4_9ACAR</name>
<comment type="function">
    <text evidence="10">Involved in transport from the ER to the Golgi apparatus as well as in intra-Golgi transport. It belongs to a super-family of proteins called t-SNAREs or soluble NSF (N-ethylmaleimide-sensitive factor) attachment protein receptor.</text>
</comment>
<dbReference type="Proteomes" id="UP000288716">
    <property type="component" value="Unassembled WGS sequence"/>
</dbReference>
<comment type="similarity">
    <text evidence="2 10">Belongs to the GOSR1 family.</text>
</comment>
<comment type="caution">
    <text evidence="12">The sequence shown here is derived from an EMBL/GenBank/DDBJ whole genome shotgun (WGS) entry which is preliminary data.</text>
</comment>
<dbReference type="GO" id="GO:0006906">
    <property type="term" value="P:vesicle fusion"/>
    <property type="evidence" value="ECO:0007669"/>
    <property type="project" value="TreeGrafter"/>
</dbReference>
<accession>A0A443SWH4</accession>
<dbReference type="GO" id="GO:0005484">
    <property type="term" value="F:SNAP receptor activity"/>
    <property type="evidence" value="ECO:0007669"/>
    <property type="project" value="TreeGrafter"/>
</dbReference>
<evidence type="ECO:0000313" key="13">
    <source>
        <dbReference type="Proteomes" id="UP000288716"/>
    </source>
</evidence>
<evidence type="ECO:0000256" key="9">
    <source>
        <dbReference type="ARBA" id="ARBA00023136"/>
    </source>
</evidence>
<dbReference type="PIRSF" id="PIRSF027109">
    <property type="entry name" value="Golgi_SNARE"/>
    <property type="match status" value="1"/>
</dbReference>
<dbReference type="CDD" id="cd15864">
    <property type="entry name" value="SNARE_GS28"/>
    <property type="match status" value="1"/>
</dbReference>
<evidence type="ECO:0000256" key="7">
    <source>
        <dbReference type="ARBA" id="ARBA00022989"/>
    </source>
</evidence>
<dbReference type="GO" id="GO:0000139">
    <property type="term" value="C:Golgi membrane"/>
    <property type="evidence" value="ECO:0007669"/>
    <property type="project" value="UniProtKB-SubCell"/>
</dbReference>
<dbReference type="STRING" id="299467.A0A443SWH4"/>
<sequence length="229" mass="26922">MQAAKHWEDLRRQARVIENEVDSKLLSFSKLATNEIRDDHADTTPLLDTSQEVFREISAEIEHLLTQLVEINNQMSECCKQLQNQSAMYTLQRHNDILNDYNKEFKKTKSSVMAQMERNQLLLPVKRVDDFKSVANSRMTDLYLKEQEHIRSSERMVDEQIEIAMRTRENLMTQRTAFKAIQTQMTTLANRFPMINSLIHRINIKRRKDSIVIGAVIAICLFIFILFKF</sequence>
<dbReference type="InterPro" id="IPR023601">
    <property type="entry name" value="Golgi_SNAP_su1"/>
</dbReference>
<keyword evidence="13" id="KW-1185">Reference proteome</keyword>